<keyword evidence="1" id="KW-0472">Membrane</keyword>
<dbReference type="EMBL" id="AMSG01000010">
    <property type="protein sequence ID" value="EKF55128.1"/>
    <property type="molecule type" value="Genomic_DNA"/>
</dbReference>
<keyword evidence="3" id="KW-1185">Reference proteome</keyword>
<dbReference type="eggNOG" id="COG3088">
    <property type="taxonomic scope" value="Bacteria"/>
</dbReference>
<organism evidence="2 3">
    <name type="scientific">Galbibacter marinus</name>
    <dbReference type="NCBI Taxonomy" id="555500"/>
    <lineage>
        <taxon>Bacteria</taxon>
        <taxon>Pseudomonadati</taxon>
        <taxon>Bacteroidota</taxon>
        <taxon>Flavobacteriia</taxon>
        <taxon>Flavobacteriales</taxon>
        <taxon>Flavobacteriaceae</taxon>
        <taxon>Galbibacter</taxon>
    </lineage>
</organism>
<protein>
    <recommendedName>
        <fullName evidence="4">DUF4381 domain-containing protein</fullName>
    </recommendedName>
</protein>
<gene>
    <name evidence="2" type="ORF">I215_08862</name>
</gene>
<dbReference type="Proteomes" id="UP000007364">
    <property type="component" value="Unassembled WGS sequence"/>
</dbReference>
<reference evidence="2 3" key="1">
    <citation type="journal article" date="2012" name="J. Bacteriol.">
        <title>Genome Sequence of Galbibacter marinum Type Strain ck-I2-15.</title>
        <authorList>
            <person name="Lai Q."/>
            <person name="Li C."/>
            <person name="Shao Z."/>
        </authorList>
    </citation>
    <scope>NUCLEOTIDE SEQUENCE [LARGE SCALE GENOMIC DNA]</scope>
    <source>
        <strain evidence="3">ck-I2-15</strain>
    </source>
</reference>
<sequence length="565" mass="64397">MIGYSKYIIGIYNIEMFEFVLNKMLYILKLRFSILLVFLCHGLVLSQSTPEVTSTVDTTQMKIGEQIHFRIAVEVDTTTEVIFPEGQTFIPLEMVEQRPTDSVILQDKLKLIKEYALTQFDSGHYTIPTQQLMINGKAFFTDSLTIQVNNVVVDTTKQKMYDIKSLVMVDKPAGNWWIWLLIGFFVVAAIGFVIYWFIIRKKPLTEEEKIALLPPYDRALAELKKLDESRYLIQSEYKEYYTELTNIVRYYLEEDARISAMESTTDELISKIELLRDSGNLKLDNDTINQFKNVLKTADLVKFAKSRPDDSVVAGDRKTVESIVVKTKQALPEPTEEELMEQEAYVEDIVRKKKNKQIKKAVLAGGVVVVIAIGVLTYIFGFDAIKDNVFGHPNKTLLENQWVGSSYGYPSMYVETPIVLKRVENLKQDGAVGTSSNQRYTYGEIHGNFFIQLNVATYEKKEDFDAQMAIESAIARVENAGARNMIVKQEDFISPTGKEGNKVFGTLNLEDPDKGTIRNVSYVILSFVQNGGFQQLTMVYPKNDKYADRIVDQITSSIDFKTQSE</sequence>
<name>K2P263_9FLAO</name>
<evidence type="ECO:0000313" key="3">
    <source>
        <dbReference type="Proteomes" id="UP000007364"/>
    </source>
</evidence>
<keyword evidence="1" id="KW-1133">Transmembrane helix</keyword>
<proteinExistence type="predicted"/>
<accession>K2P263</accession>
<evidence type="ECO:0000256" key="1">
    <source>
        <dbReference type="SAM" id="Phobius"/>
    </source>
</evidence>
<feature type="transmembrane region" description="Helical" evidence="1">
    <location>
        <begin position="176"/>
        <end position="199"/>
    </location>
</feature>
<dbReference type="PATRIC" id="fig|555500.3.peg.1831"/>
<feature type="transmembrane region" description="Helical" evidence="1">
    <location>
        <begin position="361"/>
        <end position="380"/>
    </location>
</feature>
<keyword evidence="1" id="KW-0812">Transmembrane</keyword>
<dbReference type="AlphaFoldDB" id="K2P263"/>
<evidence type="ECO:0000313" key="2">
    <source>
        <dbReference type="EMBL" id="EKF55128.1"/>
    </source>
</evidence>
<dbReference type="STRING" id="555500.I215_08862"/>
<evidence type="ECO:0008006" key="4">
    <source>
        <dbReference type="Google" id="ProtNLM"/>
    </source>
</evidence>
<comment type="caution">
    <text evidence="2">The sequence shown here is derived from an EMBL/GenBank/DDBJ whole genome shotgun (WGS) entry which is preliminary data.</text>
</comment>